<dbReference type="GO" id="GO:0012505">
    <property type="term" value="C:endomembrane system"/>
    <property type="evidence" value="ECO:0007669"/>
    <property type="project" value="UniProtKB-SubCell"/>
</dbReference>
<proteinExistence type="predicted"/>
<feature type="region of interest" description="Disordered" evidence="5">
    <location>
        <begin position="1"/>
        <end position="53"/>
    </location>
</feature>
<feature type="transmembrane region" description="Helical" evidence="6">
    <location>
        <begin position="193"/>
        <end position="214"/>
    </location>
</feature>
<evidence type="ECO:0000256" key="5">
    <source>
        <dbReference type="SAM" id="MobiDB-lite"/>
    </source>
</evidence>
<evidence type="ECO:0000256" key="3">
    <source>
        <dbReference type="ARBA" id="ARBA00022989"/>
    </source>
</evidence>
<name>A0A7K0J7F0_9ACTN</name>
<comment type="subcellular location">
    <subcellularLocation>
        <location evidence="1">Endomembrane system</location>
        <topology evidence="1">Multi-pass membrane protein</topology>
    </subcellularLocation>
</comment>
<keyword evidence="8" id="KW-1185">Reference proteome</keyword>
<feature type="transmembrane region" description="Helical" evidence="6">
    <location>
        <begin position="221"/>
        <end position="243"/>
    </location>
</feature>
<sequence length="276" mass="28492">MHTTAHGVNTPDEKTGTPTIAAESPLVHDVSSTEPADSSAPTRRPHEADKGMGSLNSKLNWLRAAVLGANDGIISTAGIVMGVAGATVDRSSLLIAGLAGLVAGALSMAGGEYVSVSSQRDIEKAVMAKEAAELRDFPDEELEELAGIYAEKGLCHDTARQVAAELTAHDPLRAHAEAELGINPDEYTNPWHAAFASMAAFTVGALVPLLAMVCSPTATRVYITIAATIIGLFLTGLGSAIASGSGKARPIARNIIVGICSMTITYLIGHLVGTRV</sequence>
<dbReference type="Pfam" id="PF01988">
    <property type="entry name" value="VIT1"/>
    <property type="match status" value="1"/>
</dbReference>
<feature type="transmembrane region" description="Helical" evidence="6">
    <location>
        <begin position="61"/>
        <end position="86"/>
    </location>
</feature>
<protein>
    <submittedName>
        <fullName evidence="7">VIT family protein</fullName>
    </submittedName>
</protein>
<dbReference type="RefSeq" id="WP_154563094.1">
    <property type="nucleotide sequence ID" value="NZ_VUMG01000002.1"/>
</dbReference>
<dbReference type="Proteomes" id="UP000466104">
    <property type="component" value="Unassembled WGS sequence"/>
</dbReference>
<feature type="transmembrane region" description="Helical" evidence="6">
    <location>
        <begin position="255"/>
        <end position="273"/>
    </location>
</feature>
<feature type="transmembrane region" description="Helical" evidence="6">
    <location>
        <begin position="93"/>
        <end position="111"/>
    </location>
</feature>
<evidence type="ECO:0000313" key="8">
    <source>
        <dbReference type="Proteomes" id="UP000466104"/>
    </source>
</evidence>
<evidence type="ECO:0000256" key="4">
    <source>
        <dbReference type="ARBA" id="ARBA00023136"/>
    </source>
</evidence>
<dbReference type="AlphaFoldDB" id="A0A7K0J7F0"/>
<keyword evidence="3 6" id="KW-1133">Transmembrane helix</keyword>
<evidence type="ECO:0000256" key="1">
    <source>
        <dbReference type="ARBA" id="ARBA00004127"/>
    </source>
</evidence>
<evidence type="ECO:0000256" key="2">
    <source>
        <dbReference type="ARBA" id="ARBA00022692"/>
    </source>
</evidence>
<evidence type="ECO:0000313" key="7">
    <source>
        <dbReference type="EMBL" id="MSS45753.1"/>
    </source>
</evidence>
<reference evidence="7 8" key="1">
    <citation type="submission" date="2019-08" db="EMBL/GenBank/DDBJ databases">
        <title>In-depth cultivation of the pig gut microbiome towards novel bacterial diversity and tailored functional studies.</title>
        <authorList>
            <person name="Wylensek D."/>
            <person name="Hitch T.C.A."/>
            <person name="Clavel T."/>
        </authorList>
    </citation>
    <scope>NUCLEOTIDE SEQUENCE [LARGE SCALE GENOMIC DNA]</scope>
    <source>
        <strain evidence="7 8">WCA-380-WT-3A</strain>
    </source>
</reference>
<dbReference type="GO" id="GO:0030026">
    <property type="term" value="P:intracellular manganese ion homeostasis"/>
    <property type="evidence" value="ECO:0007669"/>
    <property type="project" value="InterPro"/>
</dbReference>
<feature type="compositionally biased region" description="Polar residues" evidence="5">
    <location>
        <begin position="30"/>
        <end position="41"/>
    </location>
</feature>
<dbReference type="PANTHER" id="PTHR31851">
    <property type="entry name" value="FE(2+)/MN(2+) TRANSPORTER PCL1"/>
    <property type="match status" value="1"/>
</dbReference>
<keyword evidence="2 6" id="KW-0812">Transmembrane</keyword>
<dbReference type="InterPro" id="IPR008217">
    <property type="entry name" value="Ccc1_fam"/>
</dbReference>
<keyword evidence="4 6" id="KW-0472">Membrane</keyword>
<dbReference type="CDD" id="cd02432">
    <property type="entry name" value="Nodulin-21_like_1"/>
    <property type="match status" value="1"/>
</dbReference>
<comment type="caution">
    <text evidence="7">The sequence shown here is derived from an EMBL/GenBank/DDBJ whole genome shotgun (WGS) entry which is preliminary data.</text>
</comment>
<evidence type="ECO:0000256" key="6">
    <source>
        <dbReference type="SAM" id="Phobius"/>
    </source>
</evidence>
<organism evidence="7 8">
    <name type="scientific">Cutibacterium porci</name>
    <dbReference type="NCBI Taxonomy" id="2605781"/>
    <lineage>
        <taxon>Bacteria</taxon>
        <taxon>Bacillati</taxon>
        <taxon>Actinomycetota</taxon>
        <taxon>Actinomycetes</taxon>
        <taxon>Propionibacteriales</taxon>
        <taxon>Propionibacteriaceae</taxon>
        <taxon>Cutibacterium</taxon>
    </lineage>
</organism>
<dbReference type="GO" id="GO:0005384">
    <property type="term" value="F:manganese ion transmembrane transporter activity"/>
    <property type="evidence" value="ECO:0007669"/>
    <property type="project" value="InterPro"/>
</dbReference>
<accession>A0A7K0J7F0</accession>
<dbReference type="EMBL" id="VUMG01000002">
    <property type="protein sequence ID" value="MSS45753.1"/>
    <property type="molecule type" value="Genomic_DNA"/>
</dbReference>
<gene>
    <name evidence="7" type="ORF">FYJ43_06795</name>
</gene>